<dbReference type="PRINTS" id="PR00300">
    <property type="entry name" value="CLPPROTEASEA"/>
</dbReference>
<evidence type="ECO:0000313" key="6">
    <source>
        <dbReference type="Proteomes" id="UP000250266"/>
    </source>
</evidence>
<dbReference type="GO" id="GO:0034605">
    <property type="term" value="P:cellular response to heat"/>
    <property type="evidence" value="ECO:0007669"/>
    <property type="project" value="TreeGrafter"/>
</dbReference>
<evidence type="ECO:0000313" key="5">
    <source>
        <dbReference type="EMBL" id="OCK84463.1"/>
    </source>
</evidence>
<keyword evidence="1" id="KW-0547">Nucleotide-binding</keyword>
<dbReference type="EMBL" id="KV744837">
    <property type="protein sequence ID" value="OCK84463.1"/>
    <property type="molecule type" value="Genomic_DNA"/>
</dbReference>
<dbReference type="PANTHER" id="PTHR11638:SF18">
    <property type="entry name" value="HEAT SHOCK PROTEIN 104"/>
    <property type="match status" value="1"/>
</dbReference>
<dbReference type="GO" id="GO:0005737">
    <property type="term" value="C:cytoplasm"/>
    <property type="evidence" value="ECO:0007669"/>
    <property type="project" value="TreeGrafter"/>
</dbReference>
<name>A0A8E2EJ14_9PEZI</name>
<dbReference type="Proteomes" id="UP000250266">
    <property type="component" value="Unassembled WGS sequence"/>
</dbReference>
<feature type="domain" description="AAA+ ATPase" evidence="4">
    <location>
        <begin position="490"/>
        <end position="635"/>
    </location>
</feature>
<dbReference type="Pfam" id="PF07724">
    <property type="entry name" value="AAA_2"/>
    <property type="match status" value="1"/>
</dbReference>
<evidence type="ECO:0000259" key="4">
    <source>
        <dbReference type="SMART" id="SM00382"/>
    </source>
</evidence>
<feature type="region of interest" description="Disordered" evidence="3">
    <location>
        <begin position="786"/>
        <end position="814"/>
    </location>
</feature>
<dbReference type="SUPFAM" id="SSF52540">
    <property type="entry name" value="P-loop containing nucleoside triphosphate hydrolases"/>
    <property type="match status" value="1"/>
</dbReference>
<sequence length="814" mass="89756">MSEAPAIPRRPSRRSIDEVVRRCGCDENRALSLLRVSGGNCDEAVRFYKDEFPSEDDILQSFPPEPPAIGPGPRTGLVNAQTTEIGGPPRTHPGGQDPTLPDHNSRPSSRPHPDHPNTPGTYPPSPPQDPGDASKPAENAPILPDIALLTPPDSISPSPPPPEHTDSPHVPEQPASDGLGDGITTVDEKGSVPLQNPDSPDGIGENKIRPVPALNNEETVPPVVAPKEGLDHEKQPEEAQEIQPLEWDFVLPIIHAPPELTPGGSESSGTYFSMRDLVGAMQHGASADKIRDYFGFYDRKTVARYINQSIEGFPAMFYAVATNNDWIIRTWIGYGGDVDATYGPSKVPLLAFAVINSDNIQNETTLTIATLLSFGAKSTVIPKKFYSPFCEDLPDEGPDEEDMEDLGDKNKRWCTPSARAKLARTLNLTQRYYLEKSIKTKKPSIRHRQVALRRQAEALLGIHYFLIGQTYAATSLMQKLLSFMMLPSKRPLVLVFAGPSGHGKTELARQLGNLLSLELQVVDCTIFNRETELFGPRAPFTGSERGSPLNNFLARKAGEQCVVFLDEFEKTTADIHNALLIAFDKGEGCREYQDRRHLTTVDCSKTLWILATNALDPTIKEFCRRNEKAIFFDEDPSQMSKLMKSLEKQLKTEFKEKFDAPLTGRISSFLPFLPFSPSEQAVVAHKYILELAHRVRPSVNLSYGPEERLLGNVFLRVRRDASVCKAVAAEGYDADLGARSLITTVKADIEGPVVLGYLEVDEEIIEGQDMQEYLVDMSGTGSFEVTRVRRKGRADEEESESGSEGDWEGDSDGS</sequence>
<gene>
    <name evidence="5" type="ORF">K432DRAFT_440074</name>
</gene>
<dbReference type="InterPro" id="IPR001270">
    <property type="entry name" value="ClpA/B"/>
</dbReference>
<dbReference type="GO" id="GO:0016887">
    <property type="term" value="F:ATP hydrolysis activity"/>
    <property type="evidence" value="ECO:0007669"/>
    <property type="project" value="InterPro"/>
</dbReference>
<feature type="region of interest" description="Disordered" evidence="3">
    <location>
        <begin position="56"/>
        <end position="219"/>
    </location>
</feature>
<reference evidence="5 6" key="1">
    <citation type="journal article" date="2016" name="Nat. Commun.">
        <title>Ectomycorrhizal ecology is imprinted in the genome of the dominant symbiotic fungus Cenococcum geophilum.</title>
        <authorList>
            <consortium name="DOE Joint Genome Institute"/>
            <person name="Peter M."/>
            <person name="Kohler A."/>
            <person name="Ohm R.A."/>
            <person name="Kuo A."/>
            <person name="Krutzmann J."/>
            <person name="Morin E."/>
            <person name="Arend M."/>
            <person name="Barry K.W."/>
            <person name="Binder M."/>
            <person name="Choi C."/>
            <person name="Clum A."/>
            <person name="Copeland A."/>
            <person name="Grisel N."/>
            <person name="Haridas S."/>
            <person name="Kipfer T."/>
            <person name="LaButti K."/>
            <person name="Lindquist E."/>
            <person name="Lipzen A."/>
            <person name="Maire R."/>
            <person name="Meier B."/>
            <person name="Mihaltcheva S."/>
            <person name="Molinier V."/>
            <person name="Murat C."/>
            <person name="Poggeler S."/>
            <person name="Quandt C.A."/>
            <person name="Sperisen C."/>
            <person name="Tritt A."/>
            <person name="Tisserant E."/>
            <person name="Crous P.W."/>
            <person name="Henrissat B."/>
            <person name="Nehls U."/>
            <person name="Egli S."/>
            <person name="Spatafora J.W."/>
            <person name="Grigoriev I.V."/>
            <person name="Martin F.M."/>
        </authorList>
    </citation>
    <scope>NUCLEOTIDE SEQUENCE [LARGE SCALE GENOMIC DNA]</scope>
    <source>
        <strain evidence="5 6">CBS 459.81</strain>
    </source>
</reference>
<evidence type="ECO:0000256" key="1">
    <source>
        <dbReference type="ARBA" id="ARBA00022741"/>
    </source>
</evidence>
<dbReference type="PANTHER" id="PTHR11638">
    <property type="entry name" value="ATP-DEPENDENT CLP PROTEASE"/>
    <property type="match status" value="1"/>
</dbReference>
<dbReference type="GO" id="GO:0005524">
    <property type="term" value="F:ATP binding"/>
    <property type="evidence" value="ECO:0007669"/>
    <property type="project" value="UniProtKB-KW"/>
</dbReference>
<dbReference type="Gene3D" id="3.40.50.300">
    <property type="entry name" value="P-loop containing nucleotide triphosphate hydrolases"/>
    <property type="match status" value="1"/>
</dbReference>
<dbReference type="SMART" id="SM00382">
    <property type="entry name" value="AAA"/>
    <property type="match status" value="1"/>
</dbReference>
<dbReference type="InterPro" id="IPR050130">
    <property type="entry name" value="ClpA_ClpB"/>
</dbReference>
<dbReference type="InterPro" id="IPR003959">
    <property type="entry name" value="ATPase_AAA_core"/>
</dbReference>
<dbReference type="OrthoDB" id="47330at2759"/>
<evidence type="ECO:0000256" key="3">
    <source>
        <dbReference type="SAM" id="MobiDB-lite"/>
    </source>
</evidence>
<feature type="compositionally biased region" description="Acidic residues" evidence="3">
    <location>
        <begin position="795"/>
        <end position="814"/>
    </location>
</feature>
<keyword evidence="5" id="KW-0378">Hydrolase</keyword>
<dbReference type="InterPro" id="IPR027417">
    <property type="entry name" value="P-loop_NTPase"/>
</dbReference>
<organism evidence="5 6">
    <name type="scientific">Lepidopterella palustris CBS 459.81</name>
    <dbReference type="NCBI Taxonomy" id="1314670"/>
    <lineage>
        <taxon>Eukaryota</taxon>
        <taxon>Fungi</taxon>
        <taxon>Dikarya</taxon>
        <taxon>Ascomycota</taxon>
        <taxon>Pezizomycotina</taxon>
        <taxon>Dothideomycetes</taxon>
        <taxon>Pleosporomycetidae</taxon>
        <taxon>Mytilinidiales</taxon>
        <taxon>Argynnaceae</taxon>
        <taxon>Lepidopterella</taxon>
    </lineage>
</organism>
<dbReference type="InterPro" id="IPR003593">
    <property type="entry name" value="AAA+_ATPase"/>
</dbReference>
<keyword evidence="2" id="KW-0067">ATP-binding</keyword>
<protein>
    <submittedName>
        <fullName evidence="5">P-loop containing nucleoside triphosphate hydrolase protein</fullName>
    </submittedName>
</protein>
<dbReference type="AlphaFoldDB" id="A0A8E2EJ14"/>
<evidence type="ECO:0000256" key="2">
    <source>
        <dbReference type="ARBA" id="ARBA00022840"/>
    </source>
</evidence>
<proteinExistence type="predicted"/>
<accession>A0A8E2EJ14</accession>
<keyword evidence="6" id="KW-1185">Reference proteome</keyword>